<dbReference type="GO" id="GO:0008270">
    <property type="term" value="F:zinc ion binding"/>
    <property type="evidence" value="ECO:0007669"/>
    <property type="project" value="InterPro"/>
</dbReference>
<dbReference type="GO" id="GO:0003677">
    <property type="term" value="F:DNA binding"/>
    <property type="evidence" value="ECO:0007669"/>
    <property type="project" value="InterPro"/>
</dbReference>
<dbReference type="InterPro" id="IPR002694">
    <property type="entry name" value="Znf_CHC2"/>
</dbReference>
<dbReference type="AlphaFoldDB" id="A0A642PXJ6"/>
<evidence type="ECO:0000313" key="3">
    <source>
        <dbReference type="Proteomes" id="UP000448877"/>
    </source>
</evidence>
<accession>A0A642PXJ6</accession>
<organism evidence="2 3">
    <name type="scientific">Bacteroides cellulosilyticus</name>
    <dbReference type="NCBI Taxonomy" id="246787"/>
    <lineage>
        <taxon>Bacteria</taxon>
        <taxon>Pseudomonadati</taxon>
        <taxon>Bacteroidota</taxon>
        <taxon>Bacteroidia</taxon>
        <taxon>Bacteroidales</taxon>
        <taxon>Bacteroidaceae</taxon>
        <taxon>Bacteroides</taxon>
    </lineage>
</organism>
<name>A0A642PXJ6_9BACE</name>
<dbReference type="SUPFAM" id="SSF57783">
    <property type="entry name" value="Zinc beta-ribbon"/>
    <property type="match status" value="1"/>
</dbReference>
<dbReference type="EMBL" id="VVYV01000014">
    <property type="protein sequence ID" value="KAA5419249.1"/>
    <property type="molecule type" value="Genomic_DNA"/>
</dbReference>
<protein>
    <submittedName>
        <fullName evidence="2">DNA primase</fullName>
    </submittedName>
</protein>
<dbReference type="SUPFAM" id="SSF56731">
    <property type="entry name" value="DNA primase core"/>
    <property type="match status" value="1"/>
</dbReference>
<gene>
    <name evidence="2" type="ORF">F2Y81_10320</name>
</gene>
<feature type="domain" description="Zinc finger CHC2-type" evidence="1">
    <location>
        <begin position="23"/>
        <end position="74"/>
    </location>
</feature>
<dbReference type="GO" id="GO:0003899">
    <property type="term" value="F:DNA-directed RNA polymerase activity"/>
    <property type="evidence" value="ECO:0007669"/>
    <property type="project" value="InterPro"/>
</dbReference>
<evidence type="ECO:0000313" key="2">
    <source>
        <dbReference type="EMBL" id="KAA5419249.1"/>
    </source>
</evidence>
<dbReference type="RefSeq" id="WP_008142424.1">
    <property type="nucleotide sequence ID" value="NZ_VVYV01000014.1"/>
</dbReference>
<dbReference type="Pfam" id="PF13155">
    <property type="entry name" value="Toprim_2"/>
    <property type="match status" value="1"/>
</dbReference>
<proteinExistence type="predicted"/>
<dbReference type="InterPro" id="IPR036977">
    <property type="entry name" value="DNA_primase_Znf_CHC2"/>
</dbReference>
<comment type="caution">
    <text evidence="2">The sequence shown here is derived from an EMBL/GenBank/DDBJ whole genome shotgun (WGS) entry which is preliminary data.</text>
</comment>
<dbReference type="GO" id="GO:0006260">
    <property type="term" value="P:DNA replication"/>
    <property type="evidence" value="ECO:0007669"/>
    <property type="project" value="InterPro"/>
</dbReference>
<dbReference type="Pfam" id="PF01807">
    <property type="entry name" value="Zn_ribbon_DnaG"/>
    <property type="match status" value="1"/>
</dbReference>
<reference evidence="2 3" key="1">
    <citation type="journal article" date="2019" name="Nat. Med.">
        <title>A library of human gut bacterial isolates paired with longitudinal multiomics data enables mechanistic microbiome research.</title>
        <authorList>
            <person name="Poyet M."/>
            <person name="Groussin M."/>
            <person name="Gibbons S.M."/>
            <person name="Avila-Pacheco J."/>
            <person name="Jiang X."/>
            <person name="Kearney S.M."/>
            <person name="Perrotta A.R."/>
            <person name="Berdy B."/>
            <person name="Zhao S."/>
            <person name="Lieberman T.D."/>
            <person name="Swanson P.K."/>
            <person name="Smith M."/>
            <person name="Roesemann S."/>
            <person name="Alexander J.E."/>
            <person name="Rich S.A."/>
            <person name="Livny J."/>
            <person name="Vlamakis H."/>
            <person name="Clish C."/>
            <person name="Bullock K."/>
            <person name="Deik A."/>
            <person name="Scott J."/>
            <person name="Pierce K.A."/>
            <person name="Xavier R.J."/>
            <person name="Alm E.J."/>
        </authorList>
    </citation>
    <scope>NUCLEOTIDE SEQUENCE [LARGE SCALE GENOMIC DNA]</scope>
    <source>
        <strain evidence="2 3">BIOML-A6</strain>
    </source>
</reference>
<evidence type="ECO:0000259" key="1">
    <source>
        <dbReference type="Pfam" id="PF01807"/>
    </source>
</evidence>
<sequence length="298" mass="34803">MNISDAKQIRLVDFLCKLGFSPVKRLNYQYWYIAPYREEKTASFKVNDQLNEWYDFGISEGGSIIELGMKIYNTHSISDVLRRIGEATEGLPSYQYKTTSVNPADIEEVIQELKVLPLTNHALLSYIASRNIDTELAKLHCVEIHYDLRRRHYFSIAFRNKSGGFEVRNPYFKGCIMGKDISHILHEQSIIQKHVCVFEGFMDFLSYLTLKKEYDTIVCVNPPCDYIIMNSVNNLKKTLYTLESYEYIHCYLDNDLAGIKTVETYSGFFGMKVVNEAIRYSEYKDLNDYLKKKKMLKH</sequence>
<dbReference type="GeneID" id="78404459"/>
<dbReference type="Gene3D" id="3.90.580.10">
    <property type="entry name" value="Zinc finger, CHC2-type domain"/>
    <property type="match status" value="1"/>
</dbReference>
<dbReference type="Proteomes" id="UP000448877">
    <property type="component" value="Unassembled WGS sequence"/>
</dbReference>
<dbReference type="Gene3D" id="3.40.1360.10">
    <property type="match status" value="1"/>
</dbReference>